<protein>
    <submittedName>
        <fullName evidence="2">Uncharacterized protein</fullName>
    </submittedName>
</protein>
<accession>A0ABP2KBX5</accession>
<sequence length="98" mass="11041">MTIPSHKKTRKAGVSSKPIPSLSSMIPTGQSQPCFYHTHEISRIIAYLTDDCFYQVFRRPKTFAKNPSFSTAKIQTQGFDGFLLSSQYSHLVGANKRK</sequence>
<organism evidence="2 3">
    <name type="scientific">Neisseria mucosa C102</name>
    <dbReference type="NCBI Taxonomy" id="435832"/>
    <lineage>
        <taxon>Bacteria</taxon>
        <taxon>Pseudomonadati</taxon>
        <taxon>Pseudomonadota</taxon>
        <taxon>Betaproteobacteria</taxon>
        <taxon>Neisseriales</taxon>
        <taxon>Neisseriaceae</taxon>
        <taxon>Neisseria</taxon>
    </lineage>
</organism>
<evidence type="ECO:0000256" key="1">
    <source>
        <dbReference type="SAM" id="MobiDB-lite"/>
    </source>
</evidence>
<keyword evidence="3" id="KW-1185">Reference proteome</keyword>
<evidence type="ECO:0000313" key="2">
    <source>
        <dbReference type="EMBL" id="EFV79758.1"/>
    </source>
</evidence>
<comment type="caution">
    <text evidence="2">The sequence shown here is derived from an EMBL/GenBank/DDBJ whole genome shotgun (WGS) entry which is preliminary data.</text>
</comment>
<name>A0ABP2KBX5_NEIMU</name>
<dbReference type="EMBL" id="ACRG01000020">
    <property type="protein sequence ID" value="EFV79758.1"/>
    <property type="molecule type" value="Genomic_DNA"/>
</dbReference>
<proteinExistence type="predicted"/>
<dbReference type="RefSeq" id="WP_003749216.1">
    <property type="nucleotide sequence ID" value="NZ_GL635796.1"/>
</dbReference>
<feature type="region of interest" description="Disordered" evidence="1">
    <location>
        <begin position="1"/>
        <end position="26"/>
    </location>
</feature>
<gene>
    <name evidence="2" type="ORF">HMPREF0604_01884</name>
</gene>
<evidence type="ECO:0000313" key="3">
    <source>
        <dbReference type="Proteomes" id="UP000003612"/>
    </source>
</evidence>
<feature type="compositionally biased region" description="Basic residues" evidence="1">
    <location>
        <begin position="1"/>
        <end position="11"/>
    </location>
</feature>
<reference evidence="2 3" key="1">
    <citation type="submission" date="2010-12" db="EMBL/GenBank/DDBJ databases">
        <title>The Genome Sequence of Neisseria mucosa strain C102.</title>
        <authorList>
            <consortium name="The Broad Institute Genome Sequencing Platform"/>
            <person name="Earl A."/>
            <person name="Ward D."/>
            <person name="Feldgarden M."/>
            <person name="Gevers D."/>
            <person name="Sibley C.D."/>
            <person name="Field T.R."/>
            <person name="Grinwis M."/>
            <person name="Eshaghurshan C.S."/>
            <person name="Surette M."/>
            <person name="Young S.K."/>
            <person name="Zeng Q."/>
            <person name="Gargeya S."/>
            <person name="Fitzgerald M."/>
            <person name="Haas B."/>
            <person name="Abouelleil A."/>
            <person name="Alvarado L."/>
            <person name="Arachchi H.M."/>
            <person name="Berlin A."/>
            <person name="Brown A."/>
            <person name="Chapman S.B."/>
            <person name="Chen Z."/>
            <person name="Dunbar C."/>
            <person name="Freedman E."/>
            <person name="Gearin G."/>
            <person name="Gellesch M."/>
            <person name="Goldberg J."/>
            <person name="Griggs A."/>
            <person name="Gujja S."/>
            <person name="Heilman E."/>
            <person name="Heiman D."/>
            <person name="Howarth C."/>
            <person name="Larson L."/>
            <person name="Lui A."/>
            <person name="MacDonald P.J.P."/>
            <person name="Mehta T."/>
            <person name="Montmayeur A."/>
            <person name="Murphy C."/>
            <person name="Neiman D."/>
            <person name="Pearson M."/>
            <person name="Priest M."/>
            <person name="Roberts A."/>
            <person name="Saif S."/>
            <person name="Shea T."/>
            <person name="Shenoy N."/>
            <person name="Sisk P."/>
            <person name="Stolte C."/>
            <person name="Sykes S."/>
            <person name="White J."/>
            <person name="Yandava C."/>
            <person name="Nusbaum C."/>
            <person name="Birren B."/>
        </authorList>
    </citation>
    <scope>NUCLEOTIDE SEQUENCE [LARGE SCALE GENOMIC DNA]</scope>
    <source>
        <strain evidence="2 3">C102</strain>
    </source>
</reference>
<dbReference type="Proteomes" id="UP000003612">
    <property type="component" value="Unassembled WGS sequence"/>
</dbReference>